<evidence type="ECO:0000256" key="1">
    <source>
        <dbReference type="SAM" id="Phobius"/>
    </source>
</evidence>
<proteinExistence type="predicted"/>
<name>A0A930VGR6_9ACTN</name>
<sequence length="97" mass="11308">MSEIENENETSTGLREEAIAVLKKRRDFHRHVAVYLLVNTALVVTWATTNSGGFFWPVFVIVFWGIGVVMNGWDAYSDDAVSERRIEREVRRLEHRR</sequence>
<reference evidence="3" key="1">
    <citation type="submission" date="2020-11" db="EMBL/GenBank/DDBJ databases">
        <title>Nocardioides sp. nov., isolated from Soil of Cynanchum wilfordii Hemsley rhizosphere.</title>
        <authorList>
            <person name="Lee J.-S."/>
            <person name="Suh M.K."/>
            <person name="Kim J.-S."/>
        </authorList>
    </citation>
    <scope>NUCLEOTIDE SEQUENCE</scope>
    <source>
        <strain evidence="3">KCTC 19275</strain>
    </source>
</reference>
<dbReference type="EMBL" id="JADKPN010000009">
    <property type="protein sequence ID" value="MBF4764480.1"/>
    <property type="molecule type" value="Genomic_DNA"/>
</dbReference>
<dbReference type="RefSeq" id="WP_194707667.1">
    <property type="nucleotide sequence ID" value="NZ_JADKPN010000009.1"/>
</dbReference>
<comment type="caution">
    <text evidence="3">The sequence shown here is derived from an EMBL/GenBank/DDBJ whole genome shotgun (WGS) entry which is preliminary data.</text>
</comment>
<keyword evidence="1" id="KW-0812">Transmembrane</keyword>
<evidence type="ECO:0000313" key="4">
    <source>
        <dbReference type="Proteomes" id="UP000640489"/>
    </source>
</evidence>
<keyword evidence="1" id="KW-0472">Membrane</keyword>
<keyword evidence="4" id="KW-1185">Reference proteome</keyword>
<dbReference type="Pfam" id="PF13239">
    <property type="entry name" value="2TM"/>
    <property type="match status" value="1"/>
</dbReference>
<dbReference type="Proteomes" id="UP000640489">
    <property type="component" value="Unassembled WGS sequence"/>
</dbReference>
<feature type="transmembrane region" description="Helical" evidence="1">
    <location>
        <begin position="54"/>
        <end position="76"/>
    </location>
</feature>
<feature type="domain" description="2TM" evidence="2">
    <location>
        <begin position="21"/>
        <end position="89"/>
    </location>
</feature>
<protein>
    <submittedName>
        <fullName evidence="3">2TM domain-containing protein</fullName>
    </submittedName>
</protein>
<feature type="transmembrane region" description="Helical" evidence="1">
    <location>
        <begin position="32"/>
        <end position="48"/>
    </location>
</feature>
<dbReference type="InterPro" id="IPR025698">
    <property type="entry name" value="2TM_dom"/>
</dbReference>
<dbReference type="AlphaFoldDB" id="A0A930VGR6"/>
<accession>A0A930VGR6</accession>
<gene>
    <name evidence="3" type="ORF">ISU07_15205</name>
</gene>
<organism evidence="3 4">
    <name type="scientific">Nocardioides islandensis</name>
    <dbReference type="NCBI Taxonomy" id="433663"/>
    <lineage>
        <taxon>Bacteria</taxon>
        <taxon>Bacillati</taxon>
        <taxon>Actinomycetota</taxon>
        <taxon>Actinomycetes</taxon>
        <taxon>Propionibacteriales</taxon>
        <taxon>Nocardioidaceae</taxon>
        <taxon>Nocardioides</taxon>
    </lineage>
</organism>
<evidence type="ECO:0000259" key="2">
    <source>
        <dbReference type="Pfam" id="PF13239"/>
    </source>
</evidence>
<evidence type="ECO:0000313" key="3">
    <source>
        <dbReference type="EMBL" id="MBF4764480.1"/>
    </source>
</evidence>
<keyword evidence="1" id="KW-1133">Transmembrane helix</keyword>